<protein>
    <submittedName>
        <fullName evidence="2">Uncharacterized protein</fullName>
    </submittedName>
</protein>
<sequence length="114" mass="13234">MPRKQKCICCGKTYDLCIHCPTDVGYTPWRTMHCSVDHFKIFELVRDYVNGKLPKDKILEMLAKTNTEGYERFNTQTGAVLRELFKPDGEDDIISPENESSDKVLKHRKPKTQI</sequence>
<organism evidence="2 3">
    <name type="scientific">[Clostridium] citroniae WAL-17108</name>
    <dbReference type="NCBI Taxonomy" id="742733"/>
    <lineage>
        <taxon>Bacteria</taxon>
        <taxon>Bacillati</taxon>
        <taxon>Bacillota</taxon>
        <taxon>Clostridia</taxon>
        <taxon>Lachnospirales</taxon>
        <taxon>Lachnospiraceae</taxon>
        <taxon>Enterocloster</taxon>
    </lineage>
</organism>
<evidence type="ECO:0000313" key="2">
    <source>
        <dbReference type="EMBL" id="EHF00040.1"/>
    </source>
</evidence>
<dbReference type="HOGENOM" id="CLU_2116714_0_0_9"/>
<evidence type="ECO:0000313" key="3">
    <source>
        <dbReference type="Proteomes" id="UP000003763"/>
    </source>
</evidence>
<dbReference type="RefSeq" id="WP_007859706.1">
    <property type="nucleotide sequence ID" value="NZ_JH376420.1"/>
</dbReference>
<proteinExistence type="predicted"/>
<name>G5HET1_9FIRM</name>
<evidence type="ECO:0000256" key="1">
    <source>
        <dbReference type="SAM" id="MobiDB-lite"/>
    </source>
</evidence>
<comment type="caution">
    <text evidence="2">The sequence shown here is derived from an EMBL/GenBank/DDBJ whole genome shotgun (WGS) entry which is preliminary data.</text>
</comment>
<dbReference type="AlphaFoldDB" id="G5HET1"/>
<dbReference type="EMBL" id="ADLJ01000007">
    <property type="protein sequence ID" value="EHF00040.1"/>
    <property type="molecule type" value="Genomic_DNA"/>
</dbReference>
<feature type="compositionally biased region" description="Basic residues" evidence="1">
    <location>
        <begin position="105"/>
        <end position="114"/>
    </location>
</feature>
<accession>G5HET1</accession>
<gene>
    <name evidence="2" type="ORF">HMPREF9469_00954</name>
</gene>
<reference evidence="2 3" key="1">
    <citation type="submission" date="2011-08" db="EMBL/GenBank/DDBJ databases">
        <title>The Genome Sequence of Clostridium citroniae WAL-17108.</title>
        <authorList>
            <consortium name="The Broad Institute Genome Sequencing Platform"/>
            <person name="Earl A."/>
            <person name="Ward D."/>
            <person name="Feldgarden M."/>
            <person name="Gevers D."/>
            <person name="Finegold S.M."/>
            <person name="Summanen P.H."/>
            <person name="Molitoris D.R."/>
            <person name="Vaisanen M.L."/>
            <person name="Daigneault M."/>
            <person name="Allen-Vercoe E."/>
            <person name="Young S.K."/>
            <person name="Zeng Q."/>
            <person name="Gargeya S."/>
            <person name="Fitzgerald M."/>
            <person name="Haas B."/>
            <person name="Abouelleil A."/>
            <person name="Alvarado L."/>
            <person name="Arachchi H.M."/>
            <person name="Berlin A."/>
            <person name="Brown A."/>
            <person name="Chapman S.B."/>
            <person name="Chen Z."/>
            <person name="Dunbar C."/>
            <person name="Freedman E."/>
            <person name="Gearin G."/>
            <person name="Gellesch M."/>
            <person name="Goldberg J."/>
            <person name="Griggs A."/>
            <person name="Gujja S."/>
            <person name="Heiman D."/>
            <person name="Howarth C."/>
            <person name="Larson L."/>
            <person name="Lui A."/>
            <person name="MacDonald P.J.P."/>
            <person name="Montmayeur A."/>
            <person name="Murphy C."/>
            <person name="Neiman D."/>
            <person name="Pearson M."/>
            <person name="Priest M."/>
            <person name="Roberts A."/>
            <person name="Saif S."/>
            <person name="Shea T."/>
            <person name="Shenoy N."/>
            <person name="Sisk P."/>
            <person name="Stolte C."/>
            <person name="Sykes S."/>
            <person name="Wortman J."/>
            <person name="Nusbaum C."/>
            <person name="Birren B."/>
        </authorList>
    </citation>
    <scope>NUCLEOTIDE SEQUENCE [LARGE SCALE GENOMIC DNA]</scope>
    <source>
        <strain evidence="2 3">WAL-17108</strain>
    </source>
</reference>
<dbReference type="Proteomes" id="UP000003763">
    <property type="component" value="Unassembled WGS sequence"/>
</dbReference>
<feature type="region of interest" description="Disordered" evidence="1">
    <location>
        <begin position="89"/>
        <end position="114"/>
    </location>
</feature>